<keyword evidence="4 11" id="KW-0812">Transmembrane</keyword>
<dbReference type="EMBL" id="QFFN01000008">
    <property type="protein sequence ID" value="PWG60034.1"/>
    <property type="molecule type" value="Genomic_DNA"/>
</dbReference>
<comment type="similarity">
    <text evidence="11">Belongs to the KdpC family.</text>
</comment>
<keyword evidence="5 11" id="KW-0547">Nucleotide-binding</keyword>
<evidence type="ECO:0000256" key="9">
    <source>
        <dbReference type="ARBA" id="ARBA00023065"/>
    </source>
</evidence>
<dbReference type="InterPro" id="IPR003820">
    <property type="entry name" value="KdpC"/>
</dbReference>
<keyword evidence="1 11" id="KW-0813">Transport</keyword>
<feature type="compositionally biased region" description="Polar residues" evidence="12">
    <location>
        <begin position="97"/>
        <end position="111"/>
    </location>
</feature>
<comment type="subunit">
    <text evidence="11">The system is composed of three essential subunits: KdpA, KdpB and KdpC.</text>
</comment>
<evidence type="ECO:0000256" key="1">
    <source>
        <dbReference type="ARBA" id="ARBA00022448"/>
    </source>
</evidence>
<dbReference type="GO" id="GO:0005524">
    <property type="term" value="F:ATP binding"/>
    <property type="evidence" value="ECO:0007669"/>
    <property type="project" value="UniProtKB-UniRule"/>
</dbReference>
<comment type="caution">
    <text evidence="13">The sequence shown here is derived from an EMBL/GenBank/DDBJ whole genome shotgun (WGS) entry which is preliminary data.</text>
</comment>
<keyword evidence="2 11" id="KW-1003">Cell membrane</keyword>
<organism evidence="13 14">
    <name type="scientific">Bifidobacterium catulorum</name>
    <dbReference type="NCBI Taxonomy" id="1630173"/>
    <lineage>
        <taxon>Bacteria</taxon>
        <taxon>Bacillati</taxon>
        <taxon>Actinomycetota</taxon>
        <taxon>Actinomycetes</taxon>
        <taxon>Bifidobacteriales</taxon>
        <taxon>Bifidobacteriaceae</taxon>
        <taxon>Bifidobacterium</taxon>
    </lineage>
</organism>
<name>A0A2U2MT70_9BIFI</name>
<evidence type="ECO:0000256" key="2">
    <source>
        <dbReference type="ARBA" id="ARBA00022475"/>
    </source>
</evidence>
<keyword evidence="7 11" id="KW-0630">Potassium</keyword>
<evidence type="ECO:0000256" key="12">
    <source>
        <dbReference type="SAM" id="MobiDB-lite"/>
    </source>
</evidence>
<keyword evidence="6 11" id="KW-0067">ATP-binding</keyword>
<protein>
    <recommendedName>
        <fullName evidence="11">Potassium-transporting ATPase KdpC subunit</fullName>
    </recommendedName>
    <alternativeName>
        <fullName evidence="11">ATP phosphohydrolase [potassium-transporting] C chain</fullName>
    </alternativeName>
    <alternativeName>
        <fullName evidence="11">Potassium-binding and translocating subunit C</fullName>
    </alternativeName>
    <alternativeName>
        <fullName evidence="11">Potassium-translocating ATPase C chain</fullName>
    </alternativeName>
</protein>
<proteinExistence type="inferred from homology"/>
<evidence type="ECO:0000313" key="13">
    <source>
        <dbReference type="EMBL" id="PWG60034.1"/>
    </source>
</evidence>
<evidence type="ECO:0000256" key="4">
    <source>
        <dbReference type="ARBA" id="ARBA00022692"/>
    </source>
</evidence>
<evidence type="ECO:0000256" key="3">
    <source>
        <dbReference type="ARBA" id="ARBA00022538"/>
    </source>
</evidence>
<evidence type="ECO:0000256" key="5">
    <source>
        <dbReference type="ARBA" id="ARBA00022741"/>
    </source>
</evidence>
<evidence type="ECO:0000256" key="11">
    <source>
        <dbReference type="HAMAP-Rule" id="MF_00276"/>
    </source>
</evidence>
<dbReference type="OrthoDB" id="9788285at2"/>
<dbReference type="GO" id="GO:0008556">
    <property type="term" value="F:P-type potassium transmembrane transporter activity"/>
    <property type="evidence" value="ECO:0007669"/>
    <property type="project" value="InterPro"/>
</dbReference>
<evidence type="ECO:0000256" key="8">
    <source>
        <dbReference type="ARBA" id="ARBA00022989"/>
    </source>
</evidence>
<evidence type="ECO:0000313" key="14">
    <source>
        <dbReference type="Proteomes" id="UP000245753"/>
    </source>
</evidence>
<dbReference type="NCBIfam" id="TIGR00681">
    <property type="entry name" value="kdpC"/>
    <property type="match status" value="1"/>
</dbReference>
<sequence>MKNAMALNMRSYWAGLKAVLVFTVIVIVYTFLMTGIGQLGMPDKANGSMVTNASGQVVGSSLIGQSFVDKDGNALPQYFQSRPSAASDPNLPEDQTDNVNYAANASSGTNKGHQDEDLIKSVTELRSEIAKREGVSVKQVPADATTSSSSGLDPNISPEYAAIQVRRVAKERGLTEEQVEQQVKKYTTGRGLGFVGEPVVNVVQLNLALDNLQ</sequence>
<reference evidence="13 14" key="1">
    <citation type="journal article" date="2018" name="Int. J. Syst. Evol. Microbiol.">
        <title>Bifidobacterium catulorum sp. nov., a novel taxon from the faeces of the baby common marmoset (Callithrix jacchus).</title>
        <authorList>
            <person name="Modesto M."/>
            <person name="Michelini S."/>
            <person name="Oki K."/>
            <person name="Biavati B."/>
            <person name="Watanabe K."/>
            <person name="Mattarelli P."/>
        </authorList>
    </citation>
    <scope>NUCLEOTIDE SEQUENCE [LARGE SCALE GENOMIC DNA]</scope>
    <source>
        <strain evidence="13 14">MRM 8.19</strain>
    </source>
</reference>
<evidence type="ECO:0000256" key="6">
    <source>
        <dbReference type="ARBA" id="ARBA00022840"/>
    </source>
</evidence>
<comment type="subcellular location">
    <subcellularLocation>
        <location evidence="11">Cell membrane</location>
        <topology evidence="11">Single-pass membrane protein</topology>
    </subcellularLocation>
</comment>
<dbReference type="PANTHER" id="PTHR30042">
    <property type="entry name" value="POTASSIUM-TRANSPORTING ATPASE C CHAIN"/>
    <property type="match status" value="1"/>
</dbReference>
<dbReference type="HAMAP" id="MF_00276">
    <property type="entry name" value="KdpC"/>
    <property type="match status" value="1"/>
</dbReference>
<gene>
    <name evidence="11 13" type="primary">kdpC</name>
    <name evidence="13" type="ORF">DF200_04525</name>
</gene>
<feature type="region of interest" description="Disordered" evidence="12">
    <location>
        <begin position="78"/>
        <end position="116"/>
    </location>
</feature>
<keyword evidence="3 11" id="KW-0633">Potassium transport</keyword>
<keyword evidence="10 11" id="KW-0472">Membrane</keyword>
<dbReference type="AlphaFoldDB" id="A0A2U2MT70"/>
<dbReference type="PIRSF" id="PIRSF001296">
    <property type="entry name" value="K_ATPase_KdpC"/>
    <property type="match status" value="1"/>
</dbReference>
<accession>A0A2U2MT70</accession>
<comment type="function">
    <text evidence="11">Part of the high-affinity ATP-driven potassium transport (or Kdp) system, which catalyzes the hydrolysis of ATP coupled with the electrogenic transport of potassium into the cytoplasm. This subunit acts as a catalytic chaperone that increases the ATP-binding affinity of the ATP-hydrolyzing subunit KdpB by the formation of a transient KdpB/KdpC/ATP ternary complex.</text>
</comment>
<dbReference type="Pfam" id="PF02669">
    <property type="entry name" value="KdpC"/>
    <property type="match status" value="1"/>
</dbReference>
<evidence type="ECO:0000256" key="10">
    <source>
        <dbReference type="ARBA" id="ARBA00023136"/>
    </source>
</evidence>
<dbReference type="PANTHER" id="PTHR30042:SF2">
    <property type="entry name" value="POTASSIUM-TRANSPORTING ATPASE KDPC SUBUNIT"/>
    <property type="match status" value="1"/>
</dbReference>
<feature type="transmembrane region" description="Helical" evidence="11">
    <location>
        <begin position="12"/>
        <end position="32"/>
    </location>
</feature>
<evidence type="ECO:0000256" key="7">
    <source>
        <dbReference type="ARBA" id="ARBA00022958"/>
    </source>
</evidence>
<keyword evidence="8 11" id="KW-1133">Transmembrane helix</keyword>
<keyword evidence="9 11" id="KW-0406">Ion transport</keyword>
<keyword evidence="14" id="KW-1185">Reference proteome</keyword>
<dbReference type="GO" id="GO:0005886">
    <property type="term" value="C:plasma membrane"/>
    <property type="evidence" value="ECO:0007669"/>
    <property type="project" value="UniProtKB-SubCell"/>
</dbReference>
<dbReference type="Proteomes" id="UP000245753">
    <property type="component" value="Unassembled WGS sequence"/>
</dbReference>
<feature type="region of interest" description="Disordered" evidence="12">
    <location>
        <begin position="133"/>
        <end position="157"/>
    </location>
</feature>